<protein>
    <submittedName>
        <fullName evidence="2">Conserved domain protein</fullName>
    </submittedName>
</protein>
<sequence>MTTNESNYIDENKNPIETEDFAKALAAEEENSCKRKKEVIEKIRSLAKSAQNWKEANKEFNALLEEFNNIYYYDQETENTLKSELREAKNEFYTARKEFFEKANEGFKENAEKKEDVIKRLEALVYTSDIKACDMLAKSLSEEFYAIGFAGKELNTELYDRFKKARNAAQETRKAAMEGLREEFGNKADRKREIISELKALVNNENWKEATEKFNALCDEFKGIGFSGKEGNEEISLGYKEAKDAFFAKRQEFFDALKAENKVNIEKRKALIEELKKLYENDSWKEASAKVKEISDEFFKIGFCGKEENEKLINEFKEIRDGFYAARQEYFDKINAARANKQKDFLNSLLKNKDEFVKKLKKYISQDEERLSDFTNRLFNVRPGNNSLETIEKYQEIVEDIKGRIESNKAKVKEVQNEMHEIRNELNNLK</sequence>
<dbReference type="HOGENOM" id="CLU_637286_0_0_9"/>
<evidence type="ECO:0000256" key="1">
    <source>
        <dbReference type="SAM" id="Coils"/>
    </source>
</evidence>
<dbReference type="PaxDb" id="195103-CPF_2639"/>
<dbReference type="KEGG" id="cpf:CPF_2639"/>
<gene>
    <name evidence="2" type="ordered locus">CPF_2639</name>
</gene>
<dbReference type="InterPro" id="IPR007139">
    <property type="entry name" value="DUF349"/>
</dbReference>
<dbReference type="STRING" id="195103.CPF_2639"/>
<dbReference type="RefSeq" id="WP_003457833.1">
    <property type="nucleotide sequence ID" value="NC_008261.1"/>
</dbReference>
<name>A0A0H2YV10_CLOP1</name>
<dbReference type="Pfam" id="PF03993">
    <property type="entry name" value="DUF349"/>
    <property type="match status" value="4"/>
</dbReference>
<feature type="coiled-coil region" evidence="1">
    <location>
        <begin position="391"/>
        <end position="425"/>
    </location>
</feature>
<proteinExistence type="predicted"/>
<keyword evidence="1" id="KW-0175">Coiled coil</keyword>
<dbReference type="EMBL" id="CP000246">
    <property type="protein sequence ID" value="ABG84958.1"/>
    <property type="molecule type" value="Genomic_DNA"/>
</dbReference>
<dbReference type="AlphaFoldDB" id="A0A0H2YV10"/>
<dbReference type="GeneID" id="93001083"/>
<evidence type="ECO:0000313" key="3">
    <source>
        <dbReference type="Proteomes" id="UP000001823"/>
    </source>
</evidence>
<reference evidence="2 3" key="1">
    <citation type="journal article" date="2006" name="Genome Res.">
        <title>Skewed genomic variability in strains of the toxigenic bacterial pathogen, Clostridium perfringens.</title>
        <authorList>
            <person name="Myers G.S."/>
            <person name="Rasko D.A."/>
            <person name="Cheung J.K."/>
            <person name="Ravel J."/>
            <person name="Seshadri R."/>
            <person name="Deboy R.T."/>
            <person name="Ren Q."/>
            <person name="Varga J."/>
            <person name="Awad M.M."/>
            <person name="Brinkac L.M."/>
            <person name="Daugherty S.C."/>
            <person name="Haft D.H."/>
            <person name="Dodson R.J."/>
            <person name="Madupu R."/>
            <person name="Nelson W.C."/>
            <person name="Rosovitz M.J."/>
            <person name="Sullivan S.A."/>
            <person name="Khouri H."/>
            <person name="Dimitrov G.I."/>
            <person name="Watkins K.L."/>
            <person name="Mulligan S."/>
            <person name="Benton J."/>
            <person name="Radune D."/>
            <person name="Fisher D.J."/>
            <person name="Atkins H.S."/>
            <person name="Hiscox T."/>
            <person name="Jost B.H."/>
            <person name="Billington S.J."/>
            <person name="Songer J.G."/>
            <person name="McClane B.A."/>
            <person name="Titball R.W."/>
            <person name="Rood J.I."/>
            <person name="Melville S.B."/>
            <person name="Paulsen I.T."/>
        </authorList>
    </citation>
    <scope>NUCLEOTIDE SEQUENCE [LARGE SCALE GENOMIC DNA]</scope>
    <source>
        <strain evidence="3">ATCC 13124 / DSM 756 / JCM 1290 / NCIMB 6125 / NCTC 8237 / S 107 / Type A</strain>
    </source>
</reference>
<dbReference type="eggNOG" id="COG0495">
    <property type="taxonomic scope" value="Bacteria"/>
</dbReference>
<keyword evidence="3" id="KW-1185">Reference proteome</keyword>
<accession>A0A0H2YV10</accession>
<organism evidence="2 3">
    <name type="scientific">Clostridium perfringens (strain ATCC 13124 / DSM 756 / JCM 1290 / NCIMB 6125 / NCTC 8237 / Type A)</name>
    <dbReference type="NCBI Taxonomy" id="195103"/>
    <lineage>
        <taxon>Bacteria</taxon>
        <taxon>Bacillati</taxon>
        <taxon>Bacillota</taxon>
        <taxon>Clostridia</taxon>
        <taxon>Eubacteriales</taxon>
        <taxon>Clostridiaceae</taxon>
        <taxon>Clostridium</taxon>
    </lineage>
</organism>
<evidence type="ECO:0000313" key="2">
    <source>
        <dbReference type="EMBL" id="ABG84958.1"/>
    </source>
</evidence>
<dbReference type="Proteomes" id="UP000001823">
    <property type="component" value="Chromosome"/>
</dbReference>